<reference evidence="2 3" key="1">
    <citation type="journal article" date="2014" name="Genome Biol. Evol.">
        <title>Comparative genomics and transcriptomics analyses reveal divergent lifestyle features of nematode endoparasitic fungus Hirsutella minnesotensis.</title>
        <authorList>
            <person name="Lai Y."/>
            <person name="Liu K."/>
            <person name="Zhang X."/>
            <person name="Zhang X."/>
            <person name="Li K."/>
            <person name="Wang N."/>
            <person name="Shu C."/>
            <person name="Wu Y."/>
            <person name="Wang C."/>
            <person name="Bushley K.E."/>
            <person name="Xiang M."/>
            <person name="Liu X."/>
        </authorList>
    </citation>
    <scope>NUCLEOTIDE SEQUENCE [LARGE SCALE GENOMIC DNA]</scope>
    <source>
        <strain evidence="2 3">3608</strain>
    </source>
</reference>
<gene>
    <name evidence="2" type="ORF">HIM_05656</name>
</gene>
<protein>
    <recommendedName>
        <fullName evidence="4">Enterotoxin</fullName>
    </recommendedName>
</protein>
<accession>A0A0F7ZP58</accession>
<sequence length="779" mass="86544">MVFGLKHAFLVGLAAISAASQTNGLDAIFKRGLPAVSGDDRIPPQITLGNSVWTRQEILTEINNPQNKKPFKNNGLMASGSGWVPKQPLFEGTGAGSKLFELDLTRNPNDRGKYRAIVTGGNSFVGITEHVQNLNVKSVYDVNERIKSGAYLNVPERITAVGNQQFRRQDIAEAMTTQARKKLGNNEWAARVRLPNKQFSDTARVVYRGSEFLRIEEWLDSNVRVIWPSNAVLPADTAGRPSTSSGHGACGGLITKRDGTSSCLKHLQLSESVAQKKYEALASKFGVDDTQGHAIKPSFPAMREKFKKFTRLPSMAISSAFGKGATGLVTLGIYINDVVEVFSEDTSALDRATVATSVLPFVGCEVEAAAAIERDQYDLLDNSLCLIGDTLLVTPLWPVGVLVQLLRPILKDIENFNAEQVKRRRDEAWRAGIIRHKDYIQSGNFTRDIKAQLNMEKAVVIFTASEAFGKLNATMDLLAEIPDVDEQERARFASSIEKKENEVEEKICAGILHRMHTLHHDIPMILATSLSDQINNAFIDQYESMMRSKASVWDHVIASADTGVPALPVSFAEAVKQNVKHLRDNPPPAWEYYAELRGLITQMFDQIYELSQCAPEGARPVPGDRVLTLNQRRLKLYNTPGDTNDSFGPTRQTNSNWAVFGYNAPFPGTSRLVCGENREQAICEIGDDDLPPGSDKSFETWVYTEPILGVTKGGRVRLSRIQWNTVEKLYGRNYLNRPPMPNEEAEFKEFYGRYYNNPKPADEDGYIEFYPLESILGSG</sequence>
<evidence type="ECO:0000313" key="3">
    <source>
        <dbReference type="Proteomes" id="UP000054481"/>
    </source>
</evidence>
<feature type="chain" id="PRO_5002525876" description="Enterotoxin" evidence="1">
    <location>
        <begin position="25"/>
        <end position="779"/>
    </location>
</feature>
<organism evidence="2 3">
    <name type="scientific">Hirsutella minnesotensis 3608</name>
    <dbReference type="NCBI Taxonomy" id="1043627"/>
    <lineage>
        <taxon>Eukaryota</taxon>
        <taxon>Fungi</taxon>
        <taxon>Dikarya</taxon>
        <taxon>Ascomycota</taxon>
        <taxon>Pezizomycotina</taxon>
        <taxon>Sordariomycetes</taxon>
        <taxon>Hypocreomycetidae</taxon>
        <taxon>Hypocreales</taxon>
        <taxon>Ophiocordycipitaceae</taxon>
        <taxon>Hirsutella</taxon>
    </lineage>
</organism>
<dbReference type="Proteomes" id="UP000054481">
    <property type="component" value="Unassembled WGS sequence"/>
</dbReference>
<evidence type="ECO:0000313" key="2">
    <source>
        <dbReference type="EMBL" id="KJZ74925.1"/>
    </source>
</evidence>
<dbReference type="AlphaFoldDB" id="A0A0F7ZP58"/>
<keyword evidence="3" id="KW-1185">Reference proteome</keyword>
<evidence type="ECO:0000256" key="1">
    <source>
        <dbReference type="SAM" id="SignalP"/>
    </source>
</evidence>
<proteinExistence type="predicted"/>
<keyword evidence="1" id="KW-0732">Signal</keyword>
<dbReference type="OrthoDB" id="4927175at2759"/>
<dbReference type="EMBL" id="KQ030521">
    <property type="protein sequence ID" value="KJZ74925.1"/>
    <property type="molecule type" value="Genomic_DNA"/>
</dbReference>
<feature type="signal peptide" evidence="1">
    <location>
        <begin position="1"/>
        <end position="24"/>
    </location>
</feature>
<evidence type="ECO:0008006" key="4">
    <source>
        <dbReference type="Google" id="ProtNLM"/>
    </source>
</evidence>
<name>A0A0F7ZP58_9HYPO</name>